<sequence>MSASLSPEPVSMESTSSPLLRPISIEITVSDVPEFDMLLLEDEISEPILATEMTRVLLSVLYVFRLVFRMDIMIQVEMIRKEKGQEVKRTEQPLVDQASDKLVNSEEVQVLELGISKRKVDAQRGQLEGRRLGKISEICHFICQWVENLSRDSDKVAERYMFVAGFLDYYGG</sequence>
<evidence type="ECO:0000313" key="2">
    <source>
        <dbReference type="Proteomes" id="UP000276215"/>
    </source>
</evidence>
<dbReference type="AlphaFoldDB" id="A0A3N4K2F7"/>
<gene>
    <name evidence="1" type="ORF">L873DRAFT_1805856</name>
</gene>
<organism evidence="1 2">
    <name type="scientific">Choiromyces venosus 120613-1</name>
    <dbReference type="NCBI Taxonomy" id="1336337"/>
    <lineage>
        <taxon>Eukaryota</taxon>
        <taxon>Fungi</taxon>
        <taxon>Dikarya</taxon>
        <taxon>Ascomycota</taxon>
        <taxon>Pezizomycotina</taxon>
        <taxon>Pezizomycetes</taxon>
        <taxon>Pezizales</taxon>
        <taxon>Tuberaceae</taxon>
        <taxon>Choiromyces</taxon>
    </lineage>
</organism>
<proteinExistence type="predicted"/>
<dbReference type="Proteomes" id="UP000276215">
    <property type="component" value="Unassembled WGS sequence"/>
</dbReference>
<protein>
    <submittedName>
        <fullName evidence="1">Uncharacterized protein</fullName>
    </submittedName>
</protein>
<accession>A0A3N4K2F7</accession>
<name>A0A3N4K2F7_9PEZI</name>
<keyword evidence="2" id="KW-1185">Reference proteome</keyword>
<dbReference type="EMBL" id="ML120383">
    <property type="protein sequence ID" value="RPB00075.1"/>
    <property type="molecule type" value="Genomic_DNA"/>
</dbReference>
<reference evidence="1 2" key="1">
    <citation type="journal article" date="2018" name="Nat. Ecol. Evol.">
        <title>Pezizomycetes genomes reveal the molecular basis of ectomycorrhizal truffle lifestyle.</title>
        <authorList>
            <person name="Murat C."/>
            <person name="Payen T."/>
            <person name="Noel B."/>
            <person name="Kuo A."/>
            <person name="Morin E."/>
            <person name="Chen J."/>
            <person name="Kohler A."/>
            <person name="Krizsan K."/>
            <person name="Balestrini R."/>
            <person name="Da Silva C."/>
            <person name="Montanini B."/>
            <person name="Hainaut M."/>
            <person name="Levati E."/>
            <person name="Barry K.W."/>
            <person name="Belfiori B."/>
            <person name="Cichocki N."/>
            <person name="Clum A."/>
            <person name="Dockter R.B."/>
            <person name="Fauchery L."/>
            <person name="Guy J."/>
            <person name="Iotti M."/>
            <person name="Le Tacon F."/>
            <person name="Lindquist E.A."/>
            <person name="Lipzen A."/>
            <person name="Malagnac F."/>
            <person name="Mello A."/>
            <person name="Molinier V."/>
            <person name="Miyauchi S."/>
            <person name="Poulain J."/>
            <person name="Riccioni C."/>
            <person name="Rubini A."/>
            <person name="Sitrit Y."/>
            <person name="Splivallo R."/>
            <person name="Traeger S."/>
            <person name="Wang M."/>
            <person name="Zifcakova L."/>
            <person name="Wipf D."/>
            <person name="Zambonelli A."/>
            <person name="Paolocci F."/>
            <person name="Nowrousian M."/>
            <person name="Ottonello S."/>
            <person name="Baldrian P."/>
            <person name="Spatafora J.W."/>
            <person name="Henrissat B."/>
            <person name="Nagy L.G."/>
            <person name="Aury J.M."/>
            <person name="Wincker P."/>
            <person name="Grigoriev I.V."/>
            <person name="Bonfante P."/>
            <person name="Martin F.M."/>
        </authorList>
    </citation>
    <scope>NUCLEOTIDE SEQUENCE [LARGE SCALE GENOMIC DNA]</scope>
    <source>
        <strain evidence="1 2">120613-1</strain>
    </source>
</reference>
<evidence type="ECO:0000313" key="1">
    <source>
        <dbReference type="EMBL" id="RPB00075.1"/>
    </source>
</evidence>